<evidence type="ECO:0000313" key="7">
    <source>
        <dbReference type="Proteomes" id="UP000673975"/>
    </source>
</evidence>
<name>A0A8J7RJR9_9BACT</name>
<dbReference type="Pfam" id="PF13535">
    <property type="entry name" value="ATP-grasp_4"/>
    <property type="match status" value="1"/>
</dbReference>
<keyword evidence="2 4" id="KW-0547">Nucleotide-binding</keyword>
<evidence type="ECO:0000256" key="3">
    <source>
        <dbReference type="ARBA" id="ARBA00022840"/>
    </source>
</evidence>
<accession>A0A8J7RJR9</accession>
<keyword evidence="3 4" id="KW-0067">ATP-binding</keyword>
<feature type="domain" description="ATP-grasp" evidence="5">
    <location>
        <begin position="109"/>
        <end position="326"/>
    </location>
</feature>
<dbReference type="RefSeq" id="WP_210512247.1">
    <property type="nucleotide sequence ID" value="NZ_JAFIDN010000007.1"/>
</dbReference>
<protein>
    <submittedName>
        <fullName evidence="6">ATP-grasp domain-containing protein</fullName>
    </submittedName>
</protein>
<proteinExistence type="predicted"/>
<dbReference type="GO" id="GO:0046872">
    <property type="term" value="F:metal ion binding"/>
    <property type="evidence" value="ECO:0007669"/>
    <property type="project" value="InterPro"/>
</dbReference>
<dbReference type="GO" id="GO:0016874">
    <property type="term" value="F:ligase activity"/>
    <property type="evidence" value="ECO:0007669"/>
    <property type="project" value="UniProtKB-KW"/>
</dbReference>
<keyword evidence="7" id="KW-1185">Reference proteome</keyword>
<dbReference type="PANTHER" id="PTHR43585:SF2">
    <property type="entry name" value="ATP-GRASP ENZYME FSQD"/>
    <property type="match status" value="1"/>
</dbReference>
<evidence type="ECO:0000256" key="2">
    <source>
        <dbReference type="ARBA" id="ARBA00022741"/>
    </source>
</evidence>
<dbReference type="Gene3D" id="3.30.470.20">
    <property type="entry name" value="ATP-grasp fold, B domain"/>
    <property type="match status" value="1"/>
</dbReference>
<dbReference type="EMBL" id="JAFIDN010000007">
    <property type="protein sequence ID" value="MBP3193015.1"/>
    <property type="molecule type" value="Genomic_DNA"/>
</dbReference>
<dbReference type="Proteomes" id="UP000673975">
    <property type="component" value="Unassembled WGS sequence"/>
</dbReference>
<dbReference type="PANTHER" id="PTHR43585">
    <property type="entry name" value="FUMIPYRROLE BIOSYNTHESIS PROTEIN C"/>
    <property type="match status" value="1"/>
</dbReference>
<dbReference type="PROSITE" id="PS50975">
    <property type="entry name" value="ATP_GRASP"/>
    <property type="match status" value="1"/>
</dbReference>
<organism evidence="6 7">
    <name type="scientific">Natronogracilivirga saccharolytica</name>
    <dbReference type="NCBI Taxonomy" id="2812953"/>
    <lineage>
        <taxon>Bacteria</taxon>
        <taxon>Pseudomonadati</taxon>
        <taxon>Balneolota</taxon>
        <taxon>Balneolia</taxon>
        <taxon>Balneolales</taxon>
        <taxon>Cyclonatronaceae</taxon>
        <taxon>Natronogracilivirga</taxon>
    </lineage>
</organism>
<dbReference type="InterPro" id="IPR005479">
    <property type="entry name" value="CPAse_ATP-bd"/>
</dbReference>
<dbReference type="GO" id="GO:0005524">
    <property type="term" value="F:ATP binding"/>
    <property type="evidence" value="ECO:0007669"/>
    <property type="project" value="UniProtKB-UniRule"/>
</dbReference>
<dbReference type="InterPro" id="IPR011761">
    <property type="entry name" value="ATP-grasp"/>
</dbReference>
<comment type="caution">
    <text evidence="6">The sequence shown here is derived from an EMBL/GenBank/DDBJ whole genome shotgun (WGS) entry which is preliminary data.</text>
</comment>
<dbReference type="SUPFAM" id="SSF56059">
    <property type="entry name" value="Glutathione synthetase ATP-binding domain-like"/>
    <property type="match status" value="1"/>
</dbReference>
<gene>
    <name evidence="6" type="ORF">NATSA_10105</name>
</gene>
<evidence type="ECO:0000256" key="1">
    <source>
        <dbReference type="ARBA" id="ARBA00022598"/>
    </source>
</evidence>
<dbReference type="InterPro" id="IPR052032">
    <property type="entry name" value="ATP-dep_AA_Ligase"/>
</dbReference>
<sequence>MPSLPSKNVFMIGLNEFNHEKLKSIRNFDSYTFHGLIPPEEAEDADDYNIPVMLNELEKKLIKFNGSVDAIVTYIDFPISMMTPILRPKFGLTSPSLESILKCQHKYWGRVVQKEIVPDAVPRFCALDPFADDPYASVDLKFPFWLKPVKSVGSYLGFRIKNRREFDRAVGVIRKYIGRMAEPFNAILDRAEVPAEIRKVDGSFCIAEQIIGGRQCTLEGYVFNGKVNIYGVVDSIRHANKSTFFHYDYPSRLPVSVQKRMTAITEDVLAHIGYDNHPFNIEFFWNQSTGKIWLLEINTRISQSHSDLFEKVDGASNHQITVELGMGRDPAFPKRKGEYNRASKFFYRKWEDAIVTRVPTPEEIAEIQRDVPGSLIDVKVAEGVRLYDLNEQDSYSYDLAWIFLGANNYRDLGRKYRECVERLRFEFKQADLLPPGQRIESQP</sequence>
<evidence type="ECO:0000259" key="5">
    <source>
        <dbReference type="PROSITE" id="PS50975"/>
    </source>
</evidence>
<dbReference type="PROSITE" id="PS00867">
    <property type="entry name" value="CPSASE_2"/>
    <property type="match status" value="1"/>
</dbReference>
<evidence type="ECO:0000256" key="4">
    <source>
        <dbReference type="PROSITE-ProRule" id="PRU00409"/>
    </source>
</evidence>
<dbReference type="AlphaFoldDB" id="A0A8J7RJR9"/>
<reference evidence="6" key="1">
    <citation type="submission" date="2021-02" db="EMBL/GenBank/DDBJ databases">
        <title>Natronogracilivirga saccharolytica gen. nov. sp. nov. a new anaerobic, haloalkiliphilic carbohydrate-fermenting bacterium from soda lake and proposing of Cyclonatronumiaceae fam. nov. in the phylum Balneolaeota.</title>
        <authorList>
            <person name="Zhilina T.N."/>
            <person name="Sorokin D.Y."/>
            <person name="Zavarzina D.G."/>
            <person name="Toshchakov S.V."/>
            <person name="Kublanov I.V."/>
        </authorList>
    </citation>
    <scope>NUCLEOTIDE SEQUENCE</scope>
    <source>
        <strain evidence="6">Z-1702</strain>
    </source>
</reference>
<keyword evidence="1" id="KW-0436">Ligase</keyword>
<evidence type="ECO:0000313" key="6">
    <source>
        <dbReference type="EMBL" id="MBP3193015.1"/>
    </source>
</evidence>